<evidence type="ECO:0000313" key="2">
    <source>
        <dbReference type="Proteomes" id="UP001177021"/>
    </source>
</evidence>
<gene>
    <name evidence="1" type="ORF">MILVUS5_LOCUS19280</name>
</gene>
<dbReference type="Proteomes" id="UP001177021">
    <property type="component" value="Unassembled WGS sequence"/>
</dbReference>
<reference evidence="1" key="1">
    <citation type="submission" date="2023-10" db="EMBL/GenBank/DDBJ databases">
        <authorList>
            <person name="Rodriguez Cubillos JULIANA M."/>
            <person name="De Vega J."/>
        </authorList>
    </citation>
    <scope>NUCLEOTIDE SEQUENCE</scope>
</reference>
<evidence type="ECO:0000313" key="1">
    <source>
        <dbReference type="EMBL" id="CAJ2651682.1"/>
    </source>
</evidence>
<protein>
    <submittedName>
        <fullName evidence="1">Uncharacterized protein</fullName>
    </submittedName>
</protein>
<name>A0ACB0K306_TRIPR</name>
<accession>A0ACB0K306</accession>
<keyword evidence="2" id="KW-1185">Reference proteome</keyword>
<proteinExistence type="predicted"/>
<comment type="caution">
    <text evidence="1">The sequence shown here is derived from an EMBL/GenBank/DDBJ whole genome shotgun (WGS) entry which is preliminary data.</text>
</comment>
<organism evidence="1 2">
    <name type="scientific">Trifolium pratense</name>
    <name type="common">Red clover</name>
    <dbReference type="NCBI Taxonomy" id="57577"/>
    <lineage>
        <taxon>Eukaryota</taxon>
        <taxon>Viridiplantae</taxon>
        <taxon>Streptophyta</taxon>
        <taxon>Embryophyta</taxon>
        <taxon>Tracheophyta</taxon>
        <taxon>Spermatophyta</taxon>
        <taxon>Magnoliopsida</taxon>
        <taxon>eudicotyledons</taxon>
        <taxon>Gunneridae</taxon>
        <taxon>Pentapetalae</taxon>
        <taxon>rosids</taxon>
        <taxon>fabids</taxon>
        <taxon>Fabales</taxon>
        <taxon>Fabaceae</taxon>
        <taxon>Papilionoideae</taxon>
        <taxon>50 kb inversion clade</taxon>
        <taxon>NPAAA clade</taxon>
        <taxon>Hologalegina</taxon>
        <taxon>IRL clade</taxon>
        <taxon>Trifolieae</taxon>
        <taxon>Trifolium</taxon>
    </lineage>
</organism>
<dbReference type="EMBL" id="CASHSV030000160">
    <property type="protein sequence ID" value="CAJ2651682.1"/>
    <property type="molecule type" value="Genomic_DNA"/>
</dbReference>
<sequence length="1345" mass="153330">MMNVFQKYGNIVEVVIPAKRDKGGRRFSFARFDKVKDVRRFGIELDNIIIGRDKIFVNPPRFHRDPRPRKQQGQEEVGYHNQNRPTLAAHTCSNGEHKEKHHKNLVEPSFAQVVQPTGELDRPTSLSFEVDKEVIQQLRRAFIGAVIHPGMAYNIQDEFHRQGYFGVKITPLGANLVLLEEQEDGEIIALMEDARGWLDQWFKEIRAWSLREIDNDRLVWLRVYGIPVHAWNDNFFTLLTKKFVIEDSYGPMRIAVPAKGSFEGRDDGSSSSEDDEGDFPTMEEVEEVVMERDGEDGGHPLLALTNVVNTNDNVYDIVSPGSNERDDFQESLINSNSKVGESMREDLNALAVVECVANNNLNPRHSNCLWSLSTKDDGGDNSRSSDVNNLGRKPREGILNNNEESDQLKGIDSFVGPKGAKNIRNCSVTSIPKPKVPSVSVSLPNRASGVLPPSKRRSSSHSNFSSSSIPSAATVKEGCTRNPIGKHKASKNTEGSVSSAGSILCCSSLKSSDIRNCNNNFWNRHEVEVNGKLWEEVKELGVQGDEDDGVYVEQLRINEHKDKDKLNVKGKKAFVIKEKLKKLKEELRGWNREVFGILDLNIEKTVKDLNEAEALIISDGSNSVISDKSAINKKFWEQIYYKESLIKQKSRMKWVREGDSNSHFFHVSLKGRRRRNHLPLLKRGDEWIQGVDNIKLEVKNYFARNFTEDWHNRPFVHGIDFNVLSADDNELLMQPFSEEEVRDVVWSCDGNKSPGPDGFNFNFLKKCWSTLKFDVMEFLYEFHHNAVLPKAITASFLALIPKKDHPQQLSDYRPICLIGILYKLLSKLLAGRLKNMMGKLISNCQTAFIPGRQILDGVVVLNEIIDLAKRRKDCCLFFKVDFKRAYDTINWNYLERMMVKMGFTEKWMSWMRACIFNSSMSVLVNGSPSQDFTVGKGLRQGDPLSPFLFLLAAEGFELVSGLKINFVKSKIYGINVDSNFLAAASTFLDCKSDSIPFKFLGLPVGANPRRQATWKPIVESMSKRLSSWNARNLSIGGRVTLINSVLSSLPLYSFSFFKAPRCIIHQLERIQRNFLWGGGKEDKKICWVKWSQVCLPKDKGGLGVKSLEHFNLALLCKWKWRCIIDKDAIWFDLLNFSVKYAYCLMQNLYDPISIDSDLLEALLTMWKNDIPSKVGVFGWRLLLDKLPTRAALASKGILSNPHDLPCVFCFQAVETSHHLLFSCGKAIELWKQVFTWMGVEASFQVGGRHHFTLFGSLVKSKKGWKVKHLIWLATTWCLWRLRNNIVFRGDFADFSGLLDQIKFVSWLWFSGRAGRKSGYLYHNWVYEPSLLFTKHLRFSISLFIL</sequence>